<evidence type="ECO:0000256" key="1">
    <source>
        <dbReference type="ARBA" id="ARBA00022729"/>
    </source>
</evidence>
<organism evidence="4 5">
    <name type="scientific">Steinernema hermaphroditum</name>
    <dbReference type="NCBI Taxonomy" id="289476"/>
    <lineage>
        <taxon>Eukaryota</taxon>
        <taxon>Metazoa</taxon>
        <taxon>Ecdysozoa</taxon>
        <taxon>Nematoda</taxon>
        <taxon>Chromadorea</taxon>
        <taxon>Rhabditida</taxon>
        <taxon>Tylenchina</taxon>
        <taxon>Panagrolaimomorpha</taxon>
        <taxon>Strongyloidoidea</taxon>
        <taxon>Steinernematidae</taxon>
        <taxon>Steinernema</taxon>
    </lineage>
</organism>
<dbReference type="InterPro" id="IPR048197">
    <property type="entry name" value="Papain_inhib"/>
</dbReference>
<dbReference type="InterPro" id="IPR051477">
    <property type="entry name" value="Expansin_CellWall"/>
</dbReference>
<gene>
    <name evidence="4" type="ORF">QR680_015553</name>
</gene>
<dbReference type="PANTHER" id="PTHR31836">
    <property type="match status" value="1"/>
</dbReference>
<reference evidence="4" key="1">
    <citation type="submission" date="2023-06" db="EMBL/GenBank/DDBJ databases">
        <title>Genomic analysis of the entomopathogenic nematode Steinernema hermaphroditum.</title>
        <authorList>
            <person name="Schwarz E.M."/>
            <person name="Heppert J.K."/>
            <person name="Baniya A."/>
            <person name="Schwartz H.T."/>
            <person name="Tan C.-H."/>
            <person name="Antoshechkin I."/>
            <person name="Sternberg P.W."/>
            <person name="Goodrich-Blair H."/>
            <person name="Dillman A.R."/>
        </authorList>
    </citation>
    <scope>NUCLEOTIDE SEQUENCE</scope>
    <source>
        <strain evidence="4">PS9179</strain>
        <tissue evidence="4">Whole animal</tissue>
    </source>
</reference>
<name>A0AA39HA28_9BILA</name>
<dbReference type="GO" id="GO:0004869">
    <property type="term" value="F:cysteine-type endopeptidase inhibitor activity"/>
    <property type="evidence" value="ECO:0007669"/>
    <property type="project" value="InterPro"/>
</dbReference>
<dbReference type="SUPFAM" id="SSF50685">
    <property type="entry name" value="Barwin-like endoglucanases"/>
    <property type="match status" value="1"/>
</dbReference>
<sequence>MFRPLLLVLIASSSASAFTFGQVYNGDFTYYDNAGYGACGTQINAATQDLVAVSPSFWTASNPNNDPLCRNVCVRVSYNGKTITVPVKDKCAGCTAGHIDLSKTAFQKLASLSAGHIYGAQWSFQPC</sequence>
<feature type="signal peptide" evidence="2">
    <location>
        <begin position="1"/>
        <end position="17"/>
    </location>
</feature>
<dbReference type="Pfam" id="PF03330">
    <property type="entry name" value="DPBB_1"/>
    <property type="match status" value="1"/>
</dbReference>
<dbReference type="AlphaFoldDB" id="A0AA39HA28"/>
<feature type="domain" description="RlpA-like protein double-psi beta-barrel" evidence="3">
    <location>
        <begin position="50"/>
        <end position="117"/>
    </location>
</feature>
<dbReference type="NCBIfam" id="NF041659">
    <property type="entry name" value="Papain_Inhib"/>
    <property type="match status" value="1"/>
</dbReference>
<dbReference type="EMBL" id="JAUCMV010000004">
    <property type="protein sequence ID" value="KAK0401008.1"/>
    <property type="molecule type" value="Genomic_DNA"/>
</dbReference>
<keyword evidence="1 2" id="KW-0732">Signal</keyword>
<keyword evidence="5" id="KW-1185">Reference proteome</keyword>
<feature type="chain" id="PRO_5041404938" description="RlpA-like protein double-psi beta-barrel domain-containing protein" evidence="2">
    <location>
        <begin position="18"/>
        <end position="127"/>
    </location>
</feature>
<accession>A0AA39HA28</accession>
<protein>
    <recommendedName>
        <fullName evidence="3">RlpA-like protein double-psi beta-barrel domain-containing protein</fullName>
    </recommendedName>
</protein>
<dbReference type="Gene3D" id="2.40.40.10">
    <property type="entry name" value="RlpA-like domain"/>
    <property type="match status" value="1"/>
</dbReference>
<dbReference type="InterPro" id="IPR036908">
    <property type="entry name" value="RlpA-like_sf"/>
</dbReference>
<dbReference type="GO" id="GO:0004867">
    <property type="term" value="F:serine-type endopeptidase inhibitor activity"/>
    <property type="evidence" value="ECO:0007669"/>
    <property type="project" value="InterPro"/>
</dbReference>
<evidence type="ECO:0000313" key="5">
    <source>
        <dbReference type="Proteomes" id="UP001175271"/>
    </source>
</evidence>
<proteinExistence type="predicted"/>
<evidence type="ECO:0000259" key="3">
    <source>
        <dbReference type="Pfam" id="PF03330"/>
    </source>
</evidence>
<evidence type="ECO:0000313" key="4">
    <source>
        <dbReference type="EMBL" id="KAK0401008.1"/>
    </source>
</evidence>
<dbReference type="Proteomes" id="UP001175271">
    <property type="component" value="Unassembled WGS sequence"/>
</dbReference>
<comment type="caution">
    <text evidence="4">The sequence shown here is derived from an EMBL/GenBank/DDBJ whole genome shotgun (WGS) entry which is preliminary data.</text>
</comment>
<evidence type="ECO:0000256" key="2">
    <source>
        <dbReference type="SAM" id="SignalP"/>
    </source>
</evidence>
<dbReference type="InterPro" id="IPR009009">
    <property type="entry name" value="RlpA-like_DPBB"/>
</dbReference>
<dbReference type="PANTHER" id="PTHR31836:SF28">
    <property type="entry name" value="SRCR DOMAIN-CONTAINING PROTEIN-RELATED"/>
    <property type="match status" value="1"/>
</dbReference>
<dbReference type="CDD" id="cd22273">
    <property type="entry name" value="DPBB_SPI-like"/>
    <property type="match status" value="1"/>
</dbReference>